<gene>
    <name evidence="1" type="ORF">EUGRSUZ_G01918</name>
</gene>
<name>A0A059BF22_EUCGR</name>
<reference evidence="1" key="1">
    <citation type="submission" date="2013-07" db="EMBL/GenBank/DDBJ databases">
        <title>The genome of Eucalyptus grandis.</title>
        <authorList>
            <person name="Schmutz J."/>
            <person name="Hayes R."/>
            <person name="Myburg A."/>
            <person name="Tuskan G."/>
            <person name="Grattapaglia D."/>
            <person name="Rokhsar D.S."/>
        </authorList>
    </citation>
    <scope>NUCLEOTIDE SEQUENCE</scope>
    <source>
        <tissue evidence="1">Leaf extractions</tissue>
    </source>
</reference>
<dbReference type="InParanoid" id="A0A059BF22"/>
<protein>
    <submittedName>
        <fullName evidence="1">Uncharacterized protein</fullName>
    </submittedName>
</protein>
<dbReference type="AlphaFoldDB" id="A0A059BF22"/>
<evidence type="ECO:0000313" key="1">
    <source>
        <dbReference type="EMBL" id="KCW64280.1"/>
    </source>
</evidence>
<dbReference type="Gramene" id="KCW64280">
    <property type="protein sequence ID" value="KCW64280"/>
    <property type="gene ID" value="EUGRSUZ_G01918"/>
</dbReference>
<organism evidence="1">
    <name type="scientific">Eucalyptus grandis</name>
    <name type="common">Flooded gum</name>
    <dbReference type="NCBI Taxonomy" id="71139"/>
    <lineage>
        <taxon>Eukaryota</taxon>
        <taxon>Viridiplantae</taxon>
        <taxon>Streptophyta</taxon>
        <taxon>Embryophyta</taxon>
        <taxon>Tracheophyta</taxon>
        <taxon>Spermatophyta</taxon>
        <taxon>Magnoliopsida</taxon>
        <taxon>eudicotyledons</taxon>
        <taxon>Gunneridae</taxon>
        <taxon>Pentapetalae</taxon>
        <taxon>rosids</taxon>
        <taxon>malvids</taxon>
        <taxon>Myrtales</taxon>
        <taxon>Myrtaceae</taxon>
        <taxon>Myrtoideae</taxon>
        <taxon>Eucalypteae</taxon>
        <taxon>Eucalyptus</taxon>
    </lineage>
</organism>
<accession>A0A059BF22</accession>
<proteinExistence type="predicted"/>
<dbReference type="EMBL" id="KK198759">
    <property type="protein sequence ID" value="KCW64280.1"/>
    <property type="molecule type" value="Genomic_DNA"/>
</dbReference>
<sequence>MYHRTEMVANVNFLSWEIFPKKLHHMEKREHIISVLFTQKIFPLVQSNPKYLRRTAMKNFNFASIFIDKL</sequence>